<dbReference type="SUPFAM" id="SSF53756">
    <property type="entry name" value="UDP-Glycosyltransferase/glycogen phosphorylase"/>
    <property type="match status" value="1"/>
</dbReference>
<keyword evidence="3" id="KW-1185">Reference proteome</keyword>
<organism evidence="2 3">
    <name type="scientific">Paracoccus benzoatiresistens</name>
    <dbReference type="NCBI Taxonomy" id="2997341"/>
    <lineage>
        <taxon>Bacteria</taxon>
        <taxon>Pseudomonadati</taxon>
        <taxon>Pseudomonadota</taxon>
        <taxon>Alphaproteobacteria</taxon>
        <taxon>Rhodobacterales</taxon>
        <taxon>Paracoccaceae</taxon>
        <taxon>Paracoccus</taxon>
    </lineage>
</organism>
<comment type="caution">
    <text evidence="2">The sequence shown here is derived from an EMBL/GenBank/DDBJ whole genome shotgun (WGS) entry which is preliminary data.</text>
</comment>
<proteinExistence type="predicted"/>
<dbReference type="Pfam" id="PF13579">
    <property type="entry name" value="Glyco_trans_4_4"/>
    <property type="match status" value="1"/>
</dbReference>
<dbReference type="Gene3D" id="3.40.50.2000">
    <property type="entry name" value="Glycogen Phosphorylase B"/>
    <property type="match status" value="2"/>
</dbReference>
<keyword evidence="2" id="KW-0808">Transferase</keyword>
<protein>
    <submittedName>
        <fullName evidence="2">Glycosyltransferase</fullName>
        <ecNumber evidence="2">2.4.-.-</ecNumber>
    </submittedName>
</protein>
<dbReference type="Pfam" id="PF13692">
    <property type="entry name" value="Glyco_trans_1_4"/>
    <property type="match status" value="1"/>
</dbReference>
<sequence>MKILFIQGGFDAGGAEKIVSMLARHRSEKGDQVTVAGMLMPAKGSYFPYPPDIRLIAFETGRSRYGRSKPLHRLAWLRDLIRREKPDLVISMLTKVNILTLLASIGTGTQVIVSERNNPRMQASRLVRNAQTLMMRRADGIVMQTERIRTALPAHCRSRAVVIVNPCAPIAVERQPQGAGCRMVAVGRLDPQKGYDMLLEAFAKLKPIPEGVTLTIFGEGPSRPALEAQRDALGLADTVSLPGRSAGPADWLGRADLLVVSSRFEGYMNTITEATITGVPVVAFDCDYGPREQIVTDKNGILVPPGDIVALARAMRELALSPQRREALSGWIDHSRWLNDPERILGEWDMLIDRTVRKPVRPRLAAVGRGHQAS</sequence>
<dbReference type="GO" id="GO:0016757">
    <property type="term" value="F:glycosyltransferase activity"/>
    <property type="evidence" value="ECO:0007669"/>
    <property type="project" value="UniProtKB-KW"/>
</dbReference>
<gene>
    <name evidence="2" type="ORF">OU682_03270</name>
</gene>
<evidence type="ECO:0000259" key="1">
    <source>
        <dbReference type="Pfam" id="PF13579"/>
    </source>
</evidence>
<dbReference type="InterPro" id="IPR028098">
    <property type="entry name" value="Glyco_trans_4-like_N"/>
</dbReference>
<keyword evidence="2" id="KW-0328">Glycosyltransferase</keyword>
<dbReference type="EMBL" id="JAPTYD010000002">
    <property type="protein sequence ID" value="MCZ0960637.1"/>
    <property type="molecule type" value="Genomic_DNA"/>
</dbReference>
<reference evidence="2" key="1">
    <citation type="submission" date="2022-12" db="EMBL/GenBank/DDBJ databases">
        <title>Paracoccus sp. EF6 isolated from a lake water.</title>
        <authorList>
            <person name="Liu H."/>
        </authorList>
    </citation>
    <scope>NUCLEOTIDE SEQUENCE</scope>
    <source>
        <strain evidence="2">EF6</strain>
    </source>
</reference>
<accession>A0ABT4J0J6</accession>
<dbReference type="Proteomes" id="UP001149822">
    <property type="component" value="Unassembled WGS sequence"/>
</dbReference>
<dbReference type="RefSeq" id="WP_268940628.1">
    <property type="nucleotide sequence ID" value="NZ_JAPTYD010000002.1"/>
</dbReference>
<evidence type="ECO:0000313" key="3">
    <source>
        <dbReference type="Proteomes" id="UP001149822"/>
    </source>
</evidence>
<dbReference type="PANTHER" id="PTHR12526">
    <property type="entry name" value="GLYCOSYLTRANSFERASE"/>
    <property type="match status" value="1"/>
</dbReference>
<evidence type="ECO:0000313" key="2">
    <source>
        <dbReference type="EMBL" id="MCZ0960637.1"/>
    </source>
</evidence>
<name>A0ABT4J0J6_9RHOB</name>
<feature type="domain" description="Glycosyltransferase subfamily 4-like N-terminal" evidence="1">
    <location>
        <begin position="13"/>
        <end position="166"/>
    </location>
</feature>
<dbReference type="EC" id="2.4.-.-" evidence="2"/>